<dbReference type="InterPro" id="IPR029063">
    <property type="entry name" value="SAM-dependent_MTases_sf"/>
</dbReference>
<dbReference type="Pfam" id="PF01728">
    <property type="entry name" value="FtsJ"/>
    <property type="match status" value="1"/>
</dbReference>
<comment type="caution">
    <text evidence="2">The sequence shown here is derived from an EMBL/GenBank/DDBJ whole genome shotgun (WGS) entry which is preliminary data.</text>
</comment>
<protein>
    <recommendedName>
        <fullName evidence="1">Ribosomal RNA methyltransferase FtsJ domain-containing protein</fullName>
    </recommendedName>
</protein>
<keyword evidence="3" id="KW-1185">Reference proteome</keyword>
<evidence type="ECO:0000313" key="2">
    <source>
        <dbReference type="EMBL" id="KAK4155265.1"/>
    </source>
</evidence>
<dbReference type="InterPro" id="IPR002877">
    <property type="entry name" value="RNA_MeTrfase_FtsJ_dom"/>
</dbReference>
<organism evidence="2 3">
    <name type="scientific">Chaetomidium leptoderma</name>
    <dbReference type="NCBI Taxonomy" id="669021"/>
    <lineage>
        <taxon>Eukaryota</taxon>
        <taxon>Fungi</taxon>
        <taxon>Dikarya</taxon>
        <taxon>Ascomycota</taxon>
        <taxon>Pezizomycotina</taxon>
        <taxon>Sordariomycetes</taxon>
        <taxon>Sordariomycetidae</taxon>
        <taxon>Sordariales</taxon>
        <taxon>Chaetomiaceae</taxon>
        <taxon>Chaetomidium</taxon>
    </lineage>
</organism>
<evidence type="ECO:0000259" key="1">
    <source>
        <dbReference type="Pfam" id="PF01728"/>
    </source>
</evidence>
<proteinExistence type="predicted"/>
<gene>
    <name evidence="2" type="ORF">C8A00DRAFT_13671</name>
</gene>
<dbReference type="GO" id="GO:0032259">
    <property type="term" value="P:methylation"/>
    <property type="evidence" value="ECO:0007669"/>
    <property type="project" value="InterPro"/>
</dbReference>
<dbReference type="AlphaFoldDB" id="A0AAN6VRT0"/>
<feature type="domain" description="Ribosomal RNA methyltransferase FtsJ" evidence="1">
    <location>
        <begin position="74"/>
        <end position="260"/>
    </location>
</feature>
<dbReference type="SUPFAM" id="SSF53335">
    <property type="entry name" value="S-adenosyl-L-methionine-dependent methyltransferases"/>
    <property type="match status" value="1"/>
</dbReference>
<name>A0AAN6VRT0_9PEZI</name>
<dbReference type="GO" id="GO:0008168">
    <property type="term" value="F:methyltransferase activity"/>
    <property type="evidence" value="ECO:0007669"/>
    <property type="project" value="InterPro"/>
</dbReference>
<dbReference type="Proteomes" id="UP001302745">
    <property type="component" value="Unassembled WGS sequence"/>
</dbReference>
<reference evidence="2" key="2">
    <citation type="submission" date="2023-05" db="EMBL/GenBank/DDBJ databases">
        <authorList>
            <consortium name="Lawrence Berkeley National Laboratory"/>
            <person name="Steindorff A."/>
            <person name="Hensen N."/>
            <person name="Bonometti L."/>
            <person name="Westerberg I."/>
            <person name="Brannstrom I.O."/>
            <person name="Guillou S."/>
            <person name="Cros-Aarteil S."/>
            <person name="Calhoun S."/>
            <person name="Haridas S."/>
            <person name="Kuo A."/>
            <person name="Mondo S."/>
            <person name="Pangilinan J."/>
            <person name="Riley R."/>
            <person name="Labutti K."/>
            <person name="Andreopoulos B."/>
            <person name="Lipzen A."/>
            <person name="Chen C."/>
            <person name="Yanf M."/>
            <person name="Daum C."/>
            <person name="Ng V."/>
            <person name="Clum A."/>
            <person name="Ohm R."/>
            <person name="Martin F."/>
            <person name="Silar P."/>
            <person name="Natvig D."/>
            <person name="Lalanne C."/>
            <person name="Gautier V."/>
            <person name="Ament-Velasquez S.L."/>
            <person name="Kruys A."/>
            <person name="Hutchinson M.I."/>
            <person name="Powell A.J."/>
            <person name="Barry K."/>
            <person name="Miller A.N."/>
            <person name="Grigoriev I.V."/>
            <person name="Debuchy R."/>
            <person name="Gladieux P."/>
            <person name="Thoren M.H."/>
            <person name="Johannesson H."/>
        </authorList>
    </citation>
    <scope>NUCLEOTIDE SEQUENCE</scope>
    <source>
        <strain evidence="2">CBS 538.74</strain>
    </source>
</reference>
<dbReference type="Gene3D" id="3.40.50.150">
    <property type="entry name" value="Vaccinia Virus protein VP39"/>
    <property type="match status" value="1"/>
</dbReference>
<evidence type="ECO:0000313" key="3">
    <source>
        <dbReference type="Proteomes" id="UP001302745"/>
    </source>
</evidence>
<sequence length="351" mass="38373">MLRARLTLKNGQGWQSEAGDTYFQNQRQRADNANAKTKTGFFKLMRTIGLELDDATSALTLRGGGGGGHSRPAILDLCMAPGGFSSAALYRNPSALLRGISLPPSQGGHEMLLDKYWSTTDPHAPIYVSFRDITLLADEMGTPASGIPASHPDAASFSVDRPFLEHKFDLVFCDGQVLRTHERLEYREKSEASRLLTTQLVLGLQRIRSGGTMVILLHKADAWPSVLLMRTFATFSDHVELFKPQTAHRMRSSFYLVAKGVRPGREAAAEAVRRWKAKWSMATFGVGGGGGGEIEEDGLGEGEVDVLESGGEEKVRAVLQEFGPALVRMVEPVFAIQAEALKKAPWMKNTV</sequence>
<reference evidence="2" key="1">
    <citation type="journal article" date="2023" name="Mol. Phylogenet. Evol.">
        <title>Genome-scale phylogeny and comparative genomics of the fungal order Sordariales.</title>
        <authorList>
            <person name="Hensen N."/>
            <person name="Bonometti L."/>
            <person name="Westerberg I."/>
            <person name="Brannstrom I.O."/>
            <person name="Guillou S."/>
            <person name="Cros-Aarteil S."/>
            <person name="Calhoun S."/>
            <person name="Haridas S."/>
            <person name="Kuo A."/>
            <person name="Mondo S."/>
            <person name="Pangilinan J."/>
            <person name="Riley R."/>
            <person name="LaButti K."/>
            <person name="Andreopoulos B."/>
            <person name="Lipzen A."/>
            <person name="Chen C."/>
            <person name="Yan M."/>
            <person name="Daum C."/>
            <person name="Ng V."/>
            <person name="Clum A."/>
            <person name="Steindorff A."/>
            <person name="Ohm R.A."/>
            <person name="Martin F."/>
            <person name="Silar P."/>
            <person name="Natvig D.O."/>
            <person name="Lalanne C."/>
            <person name="Gautier V."/>
            <person name="Ament-Velasquez S.L."/>
            <person name="Kruys A."/>
            <person name="Hutchinson M.I."/>
            <person name="Powell A.J."/>
            <person name="Barry K."/>
            <person name="Miller A.N."/>
            <person name="Grigoriev I.V."/>
            <person name="Debuchy R."/>
            <person name="Gladieux P."/>
            <person name="Hiltunen Thoren M."/>
            <person name="Johannesson H."/>
        </authorList>
    </citation>
    <scope>NUCLEOTIDE SEQUENCE</scope>
    <source>
        <strain evidence="2">CBS 538.74</strain>
    </source>
</reference>
<accession>A0AAN6VRT0</accession>
<dbReference type="EMBL" id="MU856891">
    <property type="protein sequence ID" value="KAK4155265.1"/>
    <property type="molecule type" value="Genomic_DNA"/>
</dbReference>